<dbReference type="AlphaFoldDB" id="A0A259TUV6"/>
<comment type="similarity">
    <text evidence="2">Belongs to the N-acylglucosamine 2-epimerase family.</text>
</comment>
<organism evidence="5 6">
    <name type="scientific">Rubricoccus marinus</name>
    <dbReference type="NCBI Taxonomy" id="716817"/>
    <lineage>
        <taxon>Bacteria</taxon>
        <taxon>Pseudomonadati</taxon>
        <taxon>Rhodothermota</taxon>
        <taxon>Rhodothermia</taxon>
        <taxon>Rhodothermales</taxon>
        <taxon>Rubricoccaceae</taxon>
        <taxon>Rubricoccus</taxon>
    </lineage>
</organism>
<sequence length="408" mass="45692">MDALARLASGARAELVDHILPYWADRTIDPVRGGFIGRIDGHDRPEPGAARGAVLNARILWTFSAACRTLQTDQWCDEADEAYHALRDRFRDPDHGGIYWMVSASGEPTETKKQVYAQAFAIYGLAEYVRHSKDAEALAWAQDLYRLIERRAVDPVRGGYLEAFSREWGPLADVRLSEKDTDAPKTMNTHLHVLEAYTTLYHVWPDAGLAARIRALLDLFLDRVIDPVTGHLGSFFGMDWTPASGVVSYGHDIEASWLMDEAADVLGDDELSTRVRTASLRLARLACTEGLDEDGGLFNERDASGHLDADKHWWPQAEAVVGFLNAYAHTDDPAFARAAAQAWAFIQQHIIDREGGEWFFRVSRDGTPYREEDKVGPWKCPYHNARACMEIMHRVPTPEPLAARAHPA</sequence>
<name>A0A259TUV6_9BACT</name>
<dbReference type="InterPro" id="IPR028584">
    <property type="entry name" value="Cellobiose_2_epim"/>
</dbReference>
<evidence type="ECO:0000313" key="5">
    <source>
        <dbReference type="EMBL" id="OZC01328.1"/>
    </source>
</evidence>
<evidence type="ECO:0000256" key="1">
    <source>
        <dbReference type="ARBA" id="ARBA00001470"/>
    </source>
</evidence>
<comment type="similarity">
    <text evidence="4">Belongs to the cellobiose 2-epimerase family.</text>
</comment>
<accession>A0A259TUV6</accession>
<dbReference type="HAMAP" id="MF_00929">
    <property type="entry name" value="Cellobiose_2_epim"/>
    <property type="match status" value="1"/>
</dbReference>
<reference evidence="5 6" key="1">
    <citation type="submission" date="2016-11" db="EMBL/GenBank/DDBJ databases">
        <title>Study of marine rhodopsin-containing bacteria.</title>
        <authorList>
            <person name="Yoshizawa S."/>
            <person name="Kumagai Y."/>
            <person name="Kogure K."/>
        </authorList>
    </citation>
    <scope>NUCLEOTIDE SEQUENCE [LARGE SCALE GENOMIC DNA]</scope>
    <source>
        <strain evidence="5 6">SG-29</strain>
    </source>
</reference>
<evidence type="ECO:0000313" key="6">
    <source>
        <dbReference type="Proteomes" id="UP000216446"/>
    </source>
</evidence>
<dbReference type="SUPFAM" id="SSF48208">
    <property type="entry name" value="Six-hairpin glycosidases"/>
    <property type="match status" value="1"/>
</dbReference>
<comment type="function">
    <text evidence="4">Catalyzes the reversible epimerization of cellobiose to 4-O-beta-D-glucopyranosyl-D-mannose (Glc-Man).</text>
</comment>
<dbReference type="PANTHER" id="PTHR15108">
    <property type="entry name" value="N-ACYLGLUCOSAMINE-2-EPIMERASE"/>
    <property type="match status" value="1"/>
</dbReference>
<dbReference type="InParanoid" id="A0A259TUV6"/>
<dbReference type="EC" id="5.1.3.11" evidence="4"/>
<dbReference type="Proteomes" id="UP000216446">
    <property type="component" value="Unassembled WGS sequence"/>
</dbReference>
<dbReference type="InterPro" id="IPR010819">
    <property type="entry name" value="AGE/CE"/>
</dbReference>
<evidence type="ECO:0000256" key="3">
    <source>
        <dbReference type="ARBA" id="ARBA00023235"/>
    </source>
</evidence>
<protein>
    <recommendedName>
        <fullName evidence="4">Cellobiose 2-epimerase</fullName>
        <shortName evidence="4">CE</shortName>
        <ecNumber evidence="4">5.1.3.11</ecNumber>
    </recommendedName>
</protein>
<comment type="catalytic activity">
    <reaction evidence="1 4">
        <text>D-cellobiose = beta-D-glucosyl-(1-&gt;4)-D-mannopyranose</text>
        <dbReference type="Rhea" id="RHEA:23384"/>
        <dbReference type="ChEBI" id="CHEBI:17057"/>
        <dbReference type="ChEBI" id="CHEBI:47931"/>
        <dbReference type="EC" id="5.1.3.11"/>
    </reaction>
</comment>
<dbReference type="GO" id="GO:0005975">
    <property type="term" value="P:carbohydrate metabolic process"/>
    <property type="evidence" value="ECO:0007669"/>
    <property type="project" value="InterPro"/>
</dbReference>
<comment type="caution">
    <text evidence="5">The sequence shown here is derived from an EMBL/GenBank/DDBJ whole genome shotgun (WGS) entry which is preliminary data.</text>
</comment>
<dbReference type="InterPro" id="IPR012341">
    <property type="entry name" value="6hp_glycosidase-like_sf"/>
</dbReference>
<dbReference type="EMBL" id="MQWB01000011">
    <property type="protein sequence ID" value="OZC01328.1"/>
    <property type="molecule type" value="Genomic_DNA"/>
</dbReference>
<dbReference type="Gene3D" id="1.50.10.10">
    <property type="match status" value="1"/>
</dbReference>
<keyword evidence="3 4" id="KW-0413">Isomerase</keyword>
<evidence type="ECO:0000256" key="4">
    <source>
        <dbReference type="HAMAP-Rule" id="MF_00929"/>
    </source>
</evidence>
<keyword evidence="6" id="KW-1185">Reference proteome</keyword>
<proteinExistence type="inferred from homology"/>
<dbReference type="GO" id="GO:0047736">
    <property type="term" value="F:cellobiose epimerase activity"/>
    <property type="evidence" value="ECO:0007669"/>
    <property type="project" value="UniProtKB-UniRule"/>
</dbReference>
<dbReference type="OrthoDB" id="5141876at2"/>
<dbReference type="InterPro" id="IPR008928">
    <property type="entry name" value="6-hairpin_glycosidase_sf"/>
</dbReference>
<gene>
    <name evidence="5" type="ORF">BSZ36_17960</name>
</gene>
<evidence type="ECO:0000256" key="2">
    <source>
        <dbReference type="ARBA" id="ARBA00008558"/>
    </source>
</evidence>
<dbReference type="Pfam" id="PF07221">
    <property type="entry name" value="GlcNAc_2-epim"/>
    <property type="match status" value="1"/>
</dbReference>